<feature type="compositionally biased region" description="Low complexity" evidence="3">
    <location>
        <begin position="998"/>
        <end position="1010"/>
    </location>
</feature>
<keyword evidence="2" id="KW-0560">Oxidoreductase</keyword>
<gene>
    <name evidence="4" type="ORF">CTAYLR_005331</name>
</gene>
<accession>A0AAD7U6R8</accession>
<dbReference type="AlphaFoldDB" id="A0AAD7U6R8"/>
<dbReference type="GO" id="GO:0016616">
    <property type="term" value="F:oxidoreductase activity, acting on the CH-OH group of donors, NAD or NADP as acceptor"/>
    <property type="evidence" value="ECO:0007669"/>
    <property type="project" value="UniProtKB-ARBA"/>
</dbReference>
<dbReference type="Gene3D" id="2.60.120.330">
    <property type="entry name" value="B-lactam Antibiotic, Isopenicillin N Synthase, Chain"/>
    <property type="match status" value="1"/>
</dbReference>
<feature type="compositionally biased region" description="Acidic residues" evidence="3">
    <location>
        <begin position="1019"/>
        <end position="1030"/>
    </location>
</feature>
<dbReference type="SUPFAM" id="SSF51430">
    <property type="entry name" value="NAD(P)-linked oxidoreductase"/>
    <property type="match status" value="1"/>
</dbReference>
<evidence type="ECO:0000256" key="3">
    <source>
        <dbReference type="SAM" id="MobiDB-lite"/>
    </source>
</evidence>
<keyword evidence="5" id="KW-1185">Reference proteome</keyword>
<feature type="region of interest" description="Disordered" evidence="3">
    <location>
        <begin position="998"/>
        <end position="1030"/>
    </location>
</feature>
<dbReference type="Proteomes" id="UP001230188">
    <property type="component" value="Unassembled WGS sequence"/>
</dbReference>
<proteinExistence type="predicted"/>
<dbReference type="InterPro" id="IPR036812">
    <property type="entry name" value="NAD(P)_OxRdtase_dom_sf"/>
</dbReference>
<dbReference type="Gene3D" id="3.20.20.100">
    <property type="entry name" value="NADP-dependent oxidoreductase domain"/>
    <property type="match status" value="1"/>
</dbReference>
<dbReference type="Pfam" id="PF13578">
    <property type="entry name" value="Methyltransf_24"/>
    <property type="match status" value="1"/>
</dbReference>
<name>A0AAD7U6R8_9STRA</name>
<sequence length="1030" mass="112416">MLMVMSFATIVESIVMGWVPLQGGGSIPQLSLGIKSGMSADEAYGIVTTALGRGYRHIVAATNHDAVARAVHDFVGVSRGDVFLTITVAPGENASAAIEVEADLAMLELSNHDYSARKEAWLSLEEACAAGRVKYLGVANSSVPHLREMARYASITPAVIHLAGSEWRDVRDYCLEHGAVGAVATASTRRVPIEKVVRWAMQRGLVVLVDDIVEPRMFAGADDEEATIDFDALFFDSRAPASGDVLPTAKEYIGDELPAFREVDESEWTVQSVGGMASTPLFRLPWEFDLEALQADARVAMEGWDWNVSEYGHARPLLTADRLPLEFRDHFINAPHASTDLFVRAPTFRALFEWFAERCEVASFRLLRRLPLTAYGLHNDEDLHVRPEIRRFQVPIFAEEDEAFLLATPFASPLSLADRLGVDFGTQNPLLSHEAWPTGSWDYERAPGDPPWYDVVGGGYAVERDRIVAWINDFAQRSGSVYTLTPGRLHHFDTMRRHTLVNLMREPRITLVVDLVENEWMRRVMPAITNTKRVDAATDAAELLRAARSMRDQDGVFLNDLVVDQTFPRQATLTGSIVDDSSATVTVAPQLSAGSHWGLYAFKVLCGRALDDVASHQVADIPQLADGDCWLSFVQRDLSRARKLGDGEARLTRRVNADFDVTLDARRCENETRCALELTIFDSEGIALTPTVSSTAYLRKTSSSSSSFIDPDLASRLSRLSFSFSHGAAPNFLGTGLVYYALCYAQRATLAVVLGSGGGFAPGLIRQAQRDAAIGDVSRTVLVDANVARGPWGSPDYLDSPPNSALHQLYPEIEIVVSTTDGALGMFRDIDLLLIDADHSHGQSLKDALGWLPLLKPTGVAVLHDTGGAAYGCSKTPRDLRGRGYDVVNLADSNWGSGLAIVRLALDNPVVLEASLGTGNADEIYAEAATLAAARDRAFDICARRGVQPRAACAENLLRSAELPQRQDDDHDDDKVTRIAALLAQRAQIDRDLVAAGADPADIAATTTTTSLSGGRHDDDDDDDDDERMR</sequence>
<protein>
    <submittedName>
        <fullName evidence="4">Uncharacterized protein</fullName>
    </submittedName>
</protein>
<evidence type="ECO:0000313" key="5">
    <source>
        <dbReference type="Proteomes" id="UP001230188"/>
    </source>
</evidence>
<reference evidence="4" key="1">
    <citation type="submission" date="2023-01" db="EMBL/GenBank/DDBJ databases">
        <title>Metagenome sequencing of chrysophaentin producing Chrysophaeum taylorii.</title>
        <authorList>
            <person name="Davison J."/>
            <person name="Bewley C."/>
        </authorList>
    </citation>
    <scope>NUCLEOTIDE SEQUENCE</scope>
    <source>
        <strain evidence="4">NIES-1699</strain>
    </source>
</reference>
<dbReference type="InterPro" id="IPR027443">
    <property type="entry name" value="IPNS-like_sf"/>
</dbReference>
<organism evidence="4 5">
    <name type="scientific">Chrysophaeum taylorii</name>
    <dbReference type="NCBI Taxonomy" id="2483200"/>
    <lineage>
        <taxon>Eukaryota</taxon>
        <taxon>Sar</taxon>
        <taxon>Stramenopiles</taxon>
        <taxon>Ochrophyta</taxon>
        <taxon>Pelagophyceae</taxon>
        <taxon>Pelagomonadales</taxon>
        <taxon>Pelagomonadaceae</taxon>
        <taxon>Chrysophaeum</taxon>
    </lineage>
</organism>
<dbReference type="EMBL" id="JAQMWT010000572">
    <property type="protein sequence ID" value="KAJ8599315.1"/>
    <property type="molecule type" value="Genomic_DNA"/>
</dbReference>
<dbReference type="SUPFAM" id="SSF51197">
    <property type="entry name" value="Clavaminate synthase-like"/>
    <property type="match status" value="1"/>
</dbReference>
<evidence type="ECO:0000313" key="4">
    <source>
        <dbReference type="EMBL" id="KAJ8599315.1"/>
    </source>
</evidence>
<evidence type="ECO:0000256" key="1">
    <source>
        <dbReference type="ARBA" id="ARBA00022857"/>
    </source>
</evidence>
<dbReference type="PANTHER" id="PTHR43827">
    <property type="entry name" value="2,5-DIKETO-D-GLUCONIC ACID REDUCTASE"/>
    <property type="match status" value="1"/>
</dbReference>
<evidence type="ECO:0000256" key="2">
    <source>
        <dbReference type="ARBA" id="ARBA00023002"/>
    </source>
</evidence>
<keyword evidence="1" id="KW-0521">NADP</keyword>
<dbReference type="InterPro" id="IPR020471">
    <property type="entry name" value="AKR"/>
</dbReference>
<comment type="caution">
    <text evidence="4">The sequence shown here is derived from an EMBL/GenBank/DDBJ whole genome shotgun (WGS) entry which is preliminary data.</text>
</comment>
<dbReference type="PANTHER" id="PTHR43827:SF3">
    <property type="entry name" value="NADP-DEPENDENT OXIDOREDUCTASE DOMAIN-CONTAINING PROTEIN"/>
    <property type="match status" value="1"/>
</dbReference>